<reference evidence="2 3" key="1">
    <citation type="submission" date="2020-04" db="EMBL/GenBank/DDBJ databases">
        <title>The first description of lens atrophy caused by putative novel Shewanella sp. that is a new emerging pathogen for cultured rainbow trout?</title>
        <authorList>
            <person name="Saticioglu I.B."/>
            <person name="Duman M."/>
            <person name="Altun S."/>
        </authorList>
    </citation>
    <scope>NUCLEOTIDE SEQUENCE [LARGE SCALE GENOMIC DNA]</scope>
    <source>
        <strain evidence="2 3">S-1</strain>
    </source>
</reference>
<name>A0ABX1KQT8_9GAMM</name>
<dbReference type="Proteomes" id="UP000527352">
    <property type="component" value="Unassembled WGS sequence"/>
</dbReference>
<keyword evidence="3" id="KW-1185">Reference proteome</keyword>
<dbReference type="EMBL" id="JABAEB010000011">
    <property type="protein sequence ID" value="NLQ24581.1"/>
    <property type="molecule type" value="Genomic_DNA"/>
</dbReference>
<evidence type="ECO:0000313" key="3">
    <source>
        <dbReference type="Proteomes" id="UP000527352"/>
    </source>
</evidence>
<protein>
    <submittedName>
        <fullName evidence="2">Uncharacterized protein</fullName>
    </submittedName>
</protein>
<evidence type="ECO:0000313" key="2">
    <source>
        <dbReference type="EMBL" id="NLQ24581.1"/>
    </source>
</evidence>
<gene>
    <name evidence="2" type="ORF">HGO26_17055</name>
</gene>
<sequence length="104" mass="11843">MKYKVILVFILFLPITALAQNLEREAYDQVVANAKKCSEGVISGQQRINCWVKAAPEKCENIVLDMFHDRMNRLKHRKKLYSCVATCVDAGFLSRKFGQCSTSL</sequence>
<accession>A0ABX1KQT8</accession>
<comment type="caution">
    <text evidence="2">The sequence shown here is derived from an EMBL/GenBank/DDBJ whole genome shotgun (WGS) entry which is preliminary data.</text>
</comment>
<feature type="chain" id="PRO_5045657530" evidence="1">
    <location>
        <begin position="20"/>
        <end position="104"/>
    </location>
</feature>
<feature type="signal peptide" evidence="1">
    <location>
        <begin position="1"/>
        <end position="19"/>
    </location>
</feature>
<dbReference type="RefSeq" id="WP_168826691.1">
    <property type="nucleotide sequence ID" value="NZ_JABAEB010000011.1"/>
</dbReference>
<proteinExistence type="predicted"/>
<organism evidence="2 3">
    <name type="scientific">Shewanella oncorhynchi</name>
    <dbReference type="NCBI Taxonomy" id="2726434"/>
    <lineage>
        <taxon>Bacteria</taxon>
        <taxon>Pseudomonadati</taxon>
        <taxon>Pseudomonadota</taxon>
        <taxon>Gammaproteobacteria</taxon>
        <taxon>Alteromonadales</taxon>
        <taxon>Shewanellaceae</taxon>
        <taxon>Shewanella</taxon>
    </lineage>
</organism>
<keyword evidence="1" id="KW-0732">Signal</keyword>
<evidence type="ECO:0000256" key="1">
    <source>
        <dbReference type="SAM" id="SignalP"/>
    </source>
</evidence>